<comment type="caution">
    <text evidence="4">The sequence shown here is derived from an EMBL/GenBank/DDBJ whole genome shotgun (WGS) entry which is preliminary data.</text>
</comment>
<evidence type="ECO:0000256" key="1">
    <source>
        <dbReference type="ARBA" id="ARBA00022603"/>
    </source>
</evidence>
<evidence type="ECO:0000259" key="3">
    <source>
        <dbReference type="Pfam" id="PF01555"/>
    </source>
</evidence>
<proteinExistence type="predicted"/>
<keyword evidence="1 4" id="KW-0489">Methyltransferase</keyword>
<dbReference type="AlphaFoldDB" id="T1B0C5"/>
<sequence>KDQLSGSYGDFIPAHVKSFGRRFPTDVVYFKTAESEGGGEVWHPTQKPVALGQYLVRTYSKPGDLVLDNAFGSGSFLLAASTEGRRFVGIEQNKEGRLFKKAPIDYVDLAARRIRNGWHPVGSRVARTVRRRPLDSFT</sequence>
<keyword evidence="2" id="KW-0808">Transferase</keyword>
<dbReference type="GO" id="GO:0003677">
    <property type="term" value="F:DNA binding"/>
    <property type="evidence" value="ECO:0007669"/>
    <property type="project" value="InterPro"/>
</dbReference>
<organism evidence="4">
    <name type="scientific">mine drainage metagenome</name>
    <dbReference type="NCBI Taxonomy" id="410659"/>
    <lineage>
        <taxon>unclassified sequences</taxon>
        <taxon>metagenomes</taxon>
        <taxon>ecological metagenomes</taxon>
    </lineage>
</organism>
<accession>T1B0C5</accession>
<dbReference type="GO" id="GO:0032259">
    <property type="term" value="P:methylation"/>
    <property type="evidence" value="ECO:0007669"/>
    <property type="project" value="UniProtKB-KW"/>
</dbReference>
<feature type="non-terminal residue" evidence="4">
    <location>
        <position position="1"/>
    </location>
</feature>
<dbReference type="SUPFAM" id="SSF53335">
    <property type="entry name" value="S-adenosyl-L-methionine-dependent methyltransferases"/>
    <property type="match status" value="1"/>
</dbReference>
<evidence type="ECO:0000313" key="4">
    <source>
        <dbReference type="EMBL" id="EQD46349.1"/>
    </source>
</evidence>
<feature type="domain" description="DNA methylase N-4/N-6" evidence="3">
    <location>
        <begin position="36"/>
        <end position="95"/>
    </location>
</feature>
<name>T1B0C5_9ZZZZ</name>
<dbReference type="Pfam" id="PF01555">
    <property type="entry name" value="N6_N4_Mtase"/>
    <property type="match status" value="1"/>
</dbReference>
<dbReference type="EMBL" id="AUZY01008307">
    <property type="protein sequence ID" value="EQD46349.1"/>
    <property type="molecule type" value="Genomic_DNA"/>
</dbReference>
<gene>
    <name evidence="4" type="ORF">B1B_12661</name>
</gene>
<protein>
    <submittedName>
        <fullName evidence="4">DNA modification methylase</fullName>
    </submittedName>
</protein>
<evidence type="ECO:0000256" key="2">
    <source>
        <dbReference type="ARBA" id="ARBA00022679"/>
    </source>
</evidence>
<dbReference type="InterPro" id="IPR002941">
    <property type="entry name" value="DNA_methylase_N4/N6"/>
</dbReference>
<dbReference type="InterPro" id="IPR029063">
    <property type="entry name" value="SAM-dependent_MTases_sf"/>
</dbReference>
<dbReference type="Gene3D" id="3.40.50.150">
    <property type="entry name" value="Vaccinia Virus protein VP39"/>
    <property type="match status" value="1"/>
</dbReference>
<reference evidence="4" key="1">
    <citation type="submission" date="2013-08" db="EMBL/GenBank/DDBJ databases">
        <authorList>
            <person name="Mendez C."/>
            <person name="Richter M."/>
            <person name="Ferrer M."/>
            <person name="Sanchez J."/>
        </authorList>
    </citation>
    <scope>NUCLEOTIDE SEQUENCE</scope>
</reference>
<dbReference type="PRINTS" id="PR00508">
    <property type="entry name" value="S21N4MTFRASE"/>
</dbReference>
<dbReference type="InterPro" id="IPR001091">
    <property type="entry name" value="RM_Methyltransferase"/>
</dbReference>
<reference evidence="4" key="2">
    <citation type="journal article" date="2014" name="ISME J.">
        <title>Microbial stratification in low pH oxic and suboxic macroscopic growths along an acid mine drainage.</title>
        <authorList>
            <person name="Mendez-Garcia C."/>
            <person name="Mesa V."/>
            <person name="Sprenger R.R."/>
            <person name="Richter M."/>
            <person name="Diez M.S."/>
            <person name="Solano J."/>
            <person name="Bargiela R."/>
            <person name="Golyshina O.V."/>
            <person name="Manteca A."/>
            <person name="Ramos J.L."/>
            <person name="Gallego J.R."/>
            <person name="Llorente I."/>
            <person name="Martins Dos Santos V.A."/>
            <person name="Jensen O.N."/>
            <person name="Pelaez A.I."/>
            <person name="Sanchez J."/>
            <person name="Ferrer M."/>
        </authorList>
    </citation>
    <scope>NUCLEOTIDE SEQUENCE</scope>
</reference>
<dbReference type="GO" id="GO:0008170">
    <property type="term" value="F:N-methyltransferase activity"/>
    <property type="evidence" value="ECO:0007669"/>
    <property type="project" value="InterPro"/>
</dbReference>